<evidence type="ECO:0000259" key="5">
    <source>
        <dbReference type="PROSITE" id="PS51635"/>
    </source>
</evidence>
<feature type="active site" description="Proton acceptor" evidence="4">
    <location>
        <position position="199"/>
    </location>
</feature>
<protein>
    <submittedName>
        <fullName evidence="6">Patatin-like phospholipase family protein</fullName>
    </submittedName>
</protein>
<dbReference type="InterPro" id="IPR016035">
    <property type="entry name" value="Acyl_Trfase/lysoPLipase"/>
</dbReference>
<dbReference type="InterPro" id="IPR002641">
    <property type="entry name" value="PNPLA_dom"/>
</dbReference>
<comment type="caution">
    <text evidence="6">The sequence shown here is derived from an EMBL/GenBank/DDBJ whole genome shotgun (WGS) entry which is preliminary data.</text>
</comment>
<keyword evidence="1 4" id="KW-0378">Hydrolase</keyword>
<feature type="short sequence motif" description="GXGXXG" evidence="4">
    <location>
        <begin position="15"/>
        <end position="20"/>
    </location>
</feature>
<reference evidence="6 7" key="1">
    <citation type="submission" date="2018-07" db="EMBL/GenBank/DDBJ databases">
        <title>Genomic and Epidemiologic Investigation of an Indolent Hospital Outbreak.</title>
        <authorList>
            <person name="Johnson R.C."/>
            <person name="Deming C."/>
            <person name="Conlan S."/>
            <person name="Zellmer C.J."/>
            <person name="Michelin A.V."/>
            <person name="Lee-Lin S."/>
            <person name="Thomas P.J."/>
            <person name="Park M."/>
            <person name="Weingarten R.A."/>
            <person name="Less J."/>
            <person name="Dekker J.P."/>
            <person name="Frank K.M."/>
            <person name="Musser K.A."/>
            <person name="Mcquiston J.R."/>
            <person name="Henderson D.K."/>
            <person name="Lau A.F."/>
            <person name="Palmore T.N."/>
            <person name="Segre J.A."/>
        </authorList>
    </citation>
    <scope>NUCLEOTIDE SEQUENCE [LARGE SCALE GENOMIC DNA]</scope>
    <source>
        <strain evidence="6 7">SK-NIH.Env6_1116</strain>
    </source>
</reference>
<feature type="domain" description="PNPLA" evidence="5">
    <location>
        <begin position="11"/>
        <end position="212"/>
    </location>
</feature>
<dbReference type="InterPro" id="IPR050301">
    <property type="entry name" value="NTE"/>
</dbReference>
<dbReference type="PANTHER" id="PTHR14226:SF78">
    <property type="entry name" value="SLR0060 PROTEIN"/>
    <property type="match status" value="1"/>
</dbReference>
<evidence type="ECO:0000256" key="2">
    <source>
        <dbReference type="ARBA" id="ARBA00022963"/>
    </source>
</evidence>
<evidence type="ECO:0000256" key="1">
    <source>
        <dbReference type="ARBA" id="ARBA00022801"/>
    </source>
</evidence>
<dbReference type="PANTHER" id="PTHR14226">
    <property type="entry name" value="NEUROPATHY TARGET ESTERASE/SWISS CHEESE D.MELANOGASTER"/>
    <property type="match status" value="1"/>
</dbReference>
<dbReference type="GO" id="GO:0016787">
    <property type="term" value="F:hydrolase activity"/>
    <property type="evidence" value="ECO:0007669"/>
    <property type="project" value="UniProtKB-UniRule"/>
</dbReference>
<evidence type="ECO:0000313" key="6">
    <source>
        <dbReference type="EMBL" id="RSU55036.1"/>
    </source>
</evidence>
<dbReference type="PROSITE" id="PS51635">
    <property type="entry name" value="PNPLA"/>
    <property type="match status" value="1"/>
</dbReference>
<dbReference type="Gene3D" id="3.40.1090.10">
    <property type="entry name" value="Cytosolic phospholipase A2 catalytic domain"/>
    <property type="match status" value="2"/>
</dbReference>
<dbReference type="GO" id="GO:0016042">
    <property type="term" value="P:lipid catabolic process"/>
    <property type="evidence" value="ECO:0007669"/>
    <property type="project" value="UniProtKB-UniRule"/>
</dbReference>
<sequence length="348" mass="37633">MSRKVRPRIALALQGGGAYGAYGWGVIDRLLDEDLEIVAVSGASAGAVNGAALVAGLAADGPEGARRGLEALWRDVSRSSPLGAFQSFNVTGGAFAPLFDPLVDRMLEHAKLMTNLTAPWMPRSVRSMKALRDVVSRQVDLSRLGSEGAVPFYVSATDVRTGRARIFSDTEVTLDAIMASACLPELFDAVVIDDMPYWDGGYSANPPLDPLLRTHRRPTDMLLVQLTPFQSDSFGQTAVETMARINDISFSACLLRDLEALVRLQRSVRDGGVVDAELIDIASINLHLLSAAPELGDRGPAAKSDTRWRSIEELHDLGVRTANAWLEEHRSELGHETTLMIEEEPAAA</sequence>
<accession>A0A430BQQ1</accession>
<evidence type="ECO:0000313" key="7">
    <source>
        <dbReference type="Proteomes" id="UP000287401"/>
    </source>
</evidence>
<name>A0A430BQQ1_SPHYA</name>
<dbReference type="Pfam" id="PF01734">
    <property type="entry name" value="Patatin"/>
    <property type="match status" value="1"/>
</dbReference>
<keyword evidence="3 4" id="KW-0443">Lipid metabolism</keyword>
<keyword evidence="2 4" id="KW-0442">Lipid degradation</keyword>
<evidence type="ECO:0000256" key="4">
    <source>
        <dbReference type="PROSITE-ProRule" id="PRU01161"/>
    </source>
</evidence>
<evidence type="ECO:0000256" key="3">
    <source>
        <dbReference type="ARBA" id="ARBA00023098"/>
    </source>
</evidence>
<dbReference type="Proteomes" id="UP000287401">
    <property type="component" value="Unassembled WGS sequence"/>
</dbReference>
<feature type="short sequence motif" description="GXSXG" evidence="4">
    <location>
        <begin position="42"/>
        <end position="46"/>
    </location>
</feature>
<feature type="short sequence motif" description="DGA/G" evidence="4">
    <location>
        <begin position="199"/>
        <end position="201"/>
    </location>
</feature>
<proteinExistence type="predicted"/>
<feature type="active site" description="Nucleophile" evidence="4">
    <location>
        <position position="44"/>
    </location>
</feature>
<dbReference type="SUPFAM" id="SSF52151">
    <property type="entry name" value="FabD/lysophospholipase-like"/>
    <property type="match status" value="1"/>
</dbReference>
<dbReference type="EMBL" id="QRAL01000023">
    <property type="protein sequence ID" value="RSU55036.1"/>
    <property type="molecule type" value="Genomic_DNA"/>
</dbReference>
<organism evidence="6 7">
    <name type="scientific">Sphingobium yanoikuyae</name>
    <name type="common">Sphingomonas yanoikuyae</name>
    <dbReference type="NCBI Taxonomy" id="13690"/>
    <lineage>
        <taxon>Bacteria</taxon>
        <taxon>Pseudomonadati</taxon>
        <taxon>Pseudomonadota</taxon>
        <taxon>Alphaproteobacteria</taxon>
        <taxon>Sphingomonadales</taxon>
        <taxon>Sphingomonadaceae</taxon>
        <taxon>Sphingobium</taxon>
    </lineage>
</organism>
<dbReference type="RefSeq" id="WP_125999259.1">
    <property type="nucleotide sequence ID" value="NZ_QRAL01000023.1"/>
</dbReference>
<gene>
    <name evidence="6" type="ORF">DAH51_18350</name>
</gene>
<dbReference type="AlphaFoldDB" id="A0A430BQQ1"/>